<keyword evidence="5 10" id="KW-0175">Coiled coil</keyword>
<evidence type="ECO:0000313" key="17">
    <source>
        <dbReference type="Proteomes" id="UP001347796"/>
    </source>
</evidence>
<evidence type="ECO:0000259" key="15">
    <source>
        <dbReference type="Pfam" id="PF25022"/>
    </source>
</evidence>
<dbReference type="Gene3D" id="1.25.40.10">
    <property type="entry name" value="Tetratricopeptide repeat domain"/>
    <property type="match status" value="3"/>
</dbReference>
<dbReference type="Pfam" id="PF13424">
    <property type="entry name" value="TPR_12"/>
    <property type="match status" value="2"/>
</dbReference>
<feature type="repeat" description="TPR" evidence="9">
    <location>
        <begin position="1156"/>
        <end position="1189"/>
    </location>
</feature>
<dbReference type="SUPFAM" id="SSF81901">
    <property type="entry name" value="HCP-like"/>
    <property type="match status" value="1"/>
</dbReference>
<dbReference type="PANTHER" id="PTHR45641:SF19">
    <property type="entry name" value="NEPHROCYSTIN-3"/>
    <property type="match status" value="1"/>
</dbReference>
<dbReference type="Pfam" id="PF25022">
    <property type="entry name" value="NPHP3"/>
    <property type="match status" value="1"/>
</dbReference>
<sequence>MGTVGSFLRSNDDDDILDLKIRGRSGGVIKHIPIEMKPRGKLGLGRVGSVGRKPKGGSLRSALSIDLENPETERIKREFEMYRLDKENDIANWQKKEKKLEQENKRMRSELLALQKTCTKLRNERDMALQAEQRAIARAASFECDRDKVQRRFKIYRETAEYELQNVLRDRRNLENKMTKYSPGCEDGDTTSRFLVDGTLGNNNPGDWWSEPSLGSTVQLHQPTYLRGPEFAHTMMELEGPFTNVNKDDWSSALANMSQSGQLLTEQAINKVKRIYISAPQHMFPEITVFDKEYVPMLRLLCQKEGKTLVVVYLQQDNQIPDKRYIPRFQQARQKQLDMASLLVAFVGNPLDRENIFDIKYALTESTSVKPAVIAFKDANDKRMCFSGDNSDGLKLKEESNMHIISEYTSPQEGAEMVYAALDKILKSEHGVAREKTEEDEHTENGLCGGALWDINYDFEQMEALCYAFRSSCELGFEKYYEKLNSHISAAGPYPPLLVMGPSGCGRSLLLSKWVQQLRERNPNYLVLYHFVGKPSSVSADPILMIRRLSSQLMQQINNPPVLTSDSSRLIEDFPRWLEKISSKSPGGTILVLDSIDRFEQAEVHLKWLLDPLPVDARVIVSAEENTCPQVWRSWPTLLLDSFSVKNIKELFCTELSTNDVIVSNENERKILSHCGTMETCTPLYVMIIAAYVISCGGEKENDLSDDIDNLLSTSTCELLYIQIIHLLQSSLEAPENEGMIKLILKYLCVSRNGIEENELMSLIPDLTWTFLVRIFDILSSLLIIKYQAGLITFAHEAAMTGVYDLCFGKDDGEQVTDIRQELIDYHSQFLVPGCVSCRVADELPWLLRQAGDKDTLKHCILNLCIFQRLYERGRSAELLAYWQYLGVDKNDMAAAYFTATKKTEEGIGQYNGLITLPLIADMYETLGRFLKDMVLLNQALPPLQRALEIRETAMDPDHPVVARSLHQLAGLHAQWGKYTTAEALFRQALEIYESAFGFEHNLVAREVESLANLYQKQNKHDLAEPLRKRAISIKKRIKSVKTGQNNAADKLQRRTLHLEELALGPESPDLARTLNELGVLYYLQNDWETSESFFKRSIEMRENLLGKDHLDLAQSLNNLAALYNDKKIFDKAEPLYERALQIRLKHLSPDSAGVSGIVRHLSMLYRKQNKFDKAEPLYKQAVDIREKSFGANHPSVATALVNLAVLYSQQNKYSDAEPAYERALKIYEESLGPHHARVAETLRNLAVMKYEQKDFETAAKLYKRSTEIKENEATYTSKVLSRRSSSGDTNTTIKNILQT</sequence>
<evidence type="ECO:0000256" key="5">
    <source>
        <dbReference type="ARBA" id="ARBA00023054"/>
    </source>
</evidence>
<evidence type="ECO:0000256" key="1">
    <source>
        <dbReference type="ARBA" id="ARBA00004138"/>
    </source>
</evidence>
<name>A0AAN8G1M0_PATCE</name>
<gene>
    <name evidence="16" type="ORF">SNE40_022850</name>
</gene>
<evidence type="ECO:0000256" key="7">
    <source>
        <dbReference type="ARBA" id="ARBA00023273"/>
    </source>
</evidence>
<dbReference type="InterPro" id="IPR027417">
    <property type="entry name" value="P-loop_NTPase"/>
</dbReference>
<feature type="repeat" description="TPR" evidence="9">
    <location>
        <begin position="1114"/>
        <end position="1147"/>
    </location>
</feature>
<evidence type="ECO:0000259" key="12">
    <source>
        <dbReference type="Pfam" id="PF24883"/>
    </source>
</evidence>
<evidence type="ECO:0000256" key="11">
    <source>
        <dbReference type="SAM" id="MobiDB-lite"/>
    </source>
</evidence>
<proteinExistence type="predicted"/>
<dbReference type="Proteomes" id="UP001347796">
    <property type="component" value="Unassembled WGS sequence"/>
</dbReference>
<dbReference type="Pfam" id="PF24885">
    <property type="entry name" value="TPR_NPHP3"/>
    <property type="match status" value="1"/>
</dbReference>
<keyword evidence="7" id="KW-0966">Cell projection</keyword>
<dbReference type="PANTHER" id="PTHR45641">
    <property type="entry name" value="TETRATRICOPEPTIDE REPEAT PROTEIN (AFU_ORTHOLOGUE AFUA_6G03870)"/>
    <property type="match status" value="1"/>
</dbReference>
<dbReference type="SMART" id="SM00028">
    <property type="entry name" value="TPR"/>
    <property type="match status" value="8"/>
</dbReference>
<dbReference type="EMBL" id="JAZGQO010000021">
    <property type="protein sequence ID" value="KAK6166073.1"/>
    <property type="molecule type" value="Genomic_DNA"/>
</dbReference>
<protein>
    <recommendedName>
        <fullName evidence="8">Nephrocystin-3</fullName>
    </recommendedName>
</protein>
<feature type="domain" description="Nephrocystin-3 alpha-beta" evidence="15">
    <location>
        <begin position="273"/>
        <end position="429"/>
    </location>
</feature>
<feature type="domain" description="Nephrocystin-3 TPR-repeats region" evidence="14">
    <location>
        <begin position="820"/>
        <end position="1062"/>
    </location>
</feature>
<evidence type="ECO:0000259" key="14">
    <source>
        <dbReference type="Pfam" id="PF24885"/>
    </source>
</evidence>
<keyword evidence="6" id="KW-0969">Cilium</keyword>
<dbReference type="PROSITE" id="PS50005">
    <property type="entry name" value="TPR"/>
    <property type="match status" value="5"/>
</dbReference>
<feature type="domain" description="Nephrocystin 3-like N-terminal" evidence="12">
    <location>
        <begin position="497"/>
        <end position="611"/>
    </location>
</feature>
<evidence type="ECO:0000256" key="2">
    <source>
        <dbReference type="ARBA" id="ARBA00022687"/>
    </source>
</evidence>
<dbReference type="InterPro" id="IPR056886">
    <property type="entry name" value="NPHP3_ab_dom"/>
</dbReference>
<evidence type="ECO:0000256" key="4">
    <source>
        <dbReference type="ARBA" id="ARBA00022803"/>
    </source>
</evidence>
<evidence type="ECO:0000256" key="8">
    <source>
        <dbReference type="ARBA" id="ARBA00040387"/>
    </source>
</evidence>
<evidence type="ECO:0000256" key="3">
    <source>
        <dbReference type="ARBA" id="ARBA00022737"/>
    </source>
</evidence>
<evidence type="ECO:0000259" key="13">
    <source>
        <dbReference type="Pfam" id="PF24884"/>
    </source>
</evidence>
<feature type="repeat" description="TPR" evidence="9">
    <location>
        <begin position="1072"/>
        <end position="1105"/>
    </location>
</feature>
<dbReference type="InterPro" id="IPR019734">
    <property type="entry name" value="TPR_rpt"/>
</dbReference>
<dbReference type="InterPro" id="IPR056885">
    <property type="entry name" value="TPR_NPHP3"/>
</dbReference>
<keyword evidence="3" id="KW-0677">Repeat</keyword>
<feature type="repeat" description="TPR" evidence="9">
    <location>
        <begin position="1198"/>
        <end position="1231"/>
    </location>
</feature>
<comment type="subcellular location">
    <subcellularLocation>
        <location evidence="1">Cell projection</location>
        <location evidence="1">Cilium</location>
    </subcellularLocation>
</comment>
<dbReference type="InterPro" id="IPR056883">
    <property type="entry name" value="NPHP3_hel"/>
</dbReference>
<dbReference type="Pfam" id="PF24884">
    <property type="entry name" value="NPHP3_hel"/>
    <property type="match status" value="1"/>
</dbReference>
<keyword evidence="4 9" id="KW-0802">TPR repeat</keyword>
<dbReference type="InterPro" id="IPR011990">
    <property type="entry name" value="TPR-like_helical_dom_sf"/>
</dbReference>
<organism evidence="16 17">
    <name type="scientific">Patella caerulea</name>
    <name type="common">Rayed Mediterranean limpet</name>
    <dbReference type="NCBI Taxonomy" id="87958"/>
    <lineage>
        <taxon>Eukaryota</taxon>
        <taxon>Metazoa</taxon>
        <taxon>Spiralia</taxon>
        <taxon>Lophotrochozoa</taxon>
        <taxon>Mollusca</taxon>
        <taxon>Gastropoda</taxon>
        <taxon>Patellogastropoda</taxon>
        <taxon>Patelloidea</taxon>
        <taxon>Patellidae</taxon>
        <taxon>Patella</taxon>
    </lineage>
</organism>
<dbReference type="GO" id="GO:0016055">
    <property type="term" value="P:Wnt signaling pathway"/>
    <property type="evidence" value="ECO:0007669"/>
    <property type="project" value="UniProtKB-KW"/>
</dbReference>
<dbReference type="SUPFAM" id="SSF52540">
    <property type="entry name" value="P-loop containing nucleoside triphosphate hydrolases"/>
    <property type="match status" value="1"/>
</dbReference>
<accession>A0AAN8G1M0</accession>
<reference evidence="16 17" key="1">
    <citation type="submission" date="2024-01" db="EMBL/GenBank/DDBJ databases">
        <title>The genome of the rayed Mediterranean limpet Patella caerulea (Linnaeus, 1758).</title>
        <authorList>
            <person name="Anh-Thu Weber A."/>
            <person name="Halstead-Nussloch G."/>
        </authorList>
    </citation>
    <scope>NUCLEOTIDE SEQUENCE [LARGE SCALE GENOMIC DNA]</scope>
    <source>
        <strain evidence="16">AATW-2023a</strain>
        <tissue evidence="16">Whole specimen</tissue>
    </source>
</reference>
<dbReference type="Gene3D" id="3.40.50.300">
    <property type="entry name" value="P-loop containing nucleotide triphosphate hydrolases"/>
    <property type="match status" value="1"/>
</dbReference>
<evidence type="ECO:0000256" key="10">
    <source>
        <dbReference type="SAM" id="Coils"/>
    </source>
</evidence>
<feature type="coiled-coil region" evidence="10">
    <location>
        <begin position="83"/>
        <end position="124"/>
    </location>
</feature>
<dbReference type="InterPro" id="IPR056884">
    <property type="entry name" value="NPHP3-like_N"/>
</dbReference>
<feature type="repeat" description="TPR" evidence="9">
    <location>
        <begin position="1240"/>
        <end position="1273"/>
    </location>
</feature>
<evidence type="ECO:0000256" key="6">
    <source>
        <dbReference type="ARBA" id="ARBA00023069"/>
    </source>
</evidence>
<feature type="domain" description="Nephrocystin 3 helical" evidence="13">
    <location>
        <begin position="646"/>
        <end position="801"/>
    </location>
</feature>
<keyword evidence="17" id="KW-1185">Reference proteome</keyword>
<dbReference type="SUPFAM" id="SSF48452">
    <property type="entry name" value="TPR-like"/>
    <property type="match status" value="2"/>
</dbReference>
<evidence type="ECO:0000256" key="9">
    <source>
        <dbReference type="PROSITE-ProRule" id="PRU00339"/>
    </source>
</evidence>
<keyword evidence="2" id="KW-0879">Wnt signaling pathway</keyword>
<evidence type="ECO:0000313" key="16">
    <source>
        <dbReference type="EMBL" id="KAK6166073.1"/>
    </source>
</evidence>
<feature type="region of interest" description="Disordered" evidence="11">
    <location>
        <begin position="1280"/>
        <end position="1300"/>
    </location>
</feature>
<comment type="caution">
    <text evidence="16">The sequence shown here is derived from an EMBL/GenBank/DDBJ whole genome shotgun (WGS) entry which is preliminary data.</text>
</comment>
<dbReference type="Pfam" id="PF24883">
    <property type="entry name" value="NPHP3_N"/>
    <property type="match status" value="1"/>
</dbReference>